<name>A0A1S2M093_9BACI</name>
<dbReference type="EMBL" id="MLQS01000030">
    <property type="protein sequence ID" value="OIJ18056.1"/>
    <property type="molecule type" value="Genomic_DNA"/>
</dbReference>
<protein>
    <submittedName>
        <fullName evidence="2">Uncharacterized protein</fullName>
    </submittedName>
</protein>
<organism evidence="2 4">
    <name type="scientific">Anaerobacillus alkalidiazotrophicus</name>
    <dbReference type="NCBI Taxonomy" id="472963"/>
    <lineage>
        <taxon>Bacteria</taxon>
        <taxon>Bacillati</taxon>
        <taxon>Bacillota</taxon>
        <taxon>Bacilli</taxon>
        <taxon>Bacillales</taxon>
        <taxon>Bacillaceae</taxon>
        <taxon>Anaerobacillus</taxon>
    </lineage>
</organism>
<sequence length="81" mass="9441">MKYMPYYMSLLGFFLTLIFLAIIGKVLNIDWLILLYDFREISNGGIVEARISWITIILATIVSYLSWKLGKKKFQDDKLSS</sequence>
<evidence type="ECO:0000313" key="2">
    <source>
        <dbReference type="EMBL" id="OIJ18056.1"/>
    </source>
</evidence>
<evidence type="ECO:0000313" key="4">
    <source>
        <dbReference type="Proteomes" id="UP000180057"/>
    </source>
</evidence>
<proteinExistence type="predicted"/>
<keyword evidence="1" id="KW-1133">Transmembrane helix</keyword>
<keyword evidence="4" id="KW-1185">Reference proteome</keyword>
<accession>A0A1S2M093</accession>
<dbReference type="RefSeq" id="WP_071389674.1">
    <property type="nucleotide sequence ID" value="NZ_MLQS01000017.1"/>
</dbReference>
<dbReference type="AlphaFoldDB" id="A0A1S2M093"/>
<reference evidence="2 4" key="1">
    <citation type="submission" date="2016-10" db="EMBL/GenBank/DDBJ databases">
        <title>Draft genome sequences of four alkaliphilic bacteria belonging to the Anaerobacillus genus.</title>
        <authorList>
            <person name="Bassil N.M."/>
            <person name="Lloyd J.R."/>
        </authorList>
    </citation>
    <scope>NUCLEOTIDE SEQUENCE [LARGE SCALE GENOMIC DNA]</scope>
    <source>
        <strain evidence="2 4">DSM 22531</strain>
    </source>
</reference>
<comment type="caution">
    <text evidence="2">The sequence shown here is derived from an EMBL/GenBank/DDBJ whole genome shotgun (WGS) entry which is preliminary data.</text>
</comment>
<evidence type="ECO:0000256" key="1">
    <source>
        <dbReference type="SAM" id="Phobius"/>
    </source>
</evidence>
<dbReference type="EMBL" id="MLQS01000017">
    <property type="protein sequence ID" value="OIJ19535.1"/>
    <property type="molecule type" value="Genomic_DNA"/>
</dbReference>
<evidence type="ECO:0000313" key="3">
    <source>
        <dbReference type="EMBL" id="OIJ19535.1"/>
    </source>
</evidence>
<keyword evidence="1" id="KW-0472">Membrane</keyword>
<dbReference type="Proteomes" id="UP000180057">
    <property type="component" value="Unassembled WGS sequence"/>
</dbReference>
<feature type="transmembrane region" description="Helical" evidence="1">
    <location>
        <begin position="52"/>
        <end position="70"/>
    </location>
</feature>
<gene>
    <name evidence="3" type="ORF">BKP45_10665</name>
    <name evidence="2" type="ORF">BKP45_16380</name>
</gene>
<dbReference type="OrthoDB" id="2888120at2"/>
<keyword evidence="1" id="KW-0812">Transmembrane</keyword>
<dbReference type="STRING" id="472963.BKP45_10665"/>